<dbReference type="EMBL" id="SJPU01000001">
    <property type="protein sequence ID" value="TWU19645.1"/>
    <property type="molecule type" value="Genomic_DNA"/>
</dbReference>
<accession>A0A5C6C6C3</accession>
<dbReference type="AlphaFoldDB" id="A0A5C6C6C3"/>
<dbReference type="Proteomes" id="UP000319908">
    <property type="component" value="Unassembled WGS sequence"/>
</dbReference>
<evidence type="ECO:0000313" key="1">
    <source>
        <dbReference type="EMBL" id="TWU19645.1"/>
    </source>
</evidence>
<evidence type="ECO:0000313" key="2">
    <source>
        <dbReference type="Proteomes" id="UP000319908"/>
    </source>
</evidence>
<keyword evidence="2" id="KW-1185">Reference proteome</keyword>
<organism evidence="1 2">
    <name type="scientific">Allorhodopirellula heiligendammensis</name>
    <dbReference type="NCBI Taxonomy" id="2714739"/>
    <lineage>
        <taxon>Bacteria</taxon>
        <taxon>Pseudomonadati</taxon>
        <taxon>Planctomycetota</taxon>
        <taxon>Planctomycetia</taxon>
        <taxon>Pirellulales</taxon>
        <taxon>Pirellulaceae</taxon>
        <taxon>Allorhodopirellula</taxon>
    </lineage>
</organism>
<protein>
    <submittedName>
        <fullName evidence="1">Uncharacterized protein</fullName>
    </submittedName>
</protein>
<name>A0A5C6C6C3_9BACT</name>
<sequence length="42" mass="4504">MLVFIPKDAASDMSVVVAVWVLKSDVSAASQGYHSAYLDGKF</sequence>
<proteinExistence type="predicted"/>
<dbReference type="RefSeq" id="WP_302118121.1">
    <property type="nucleotide sequence ID" value="NZ_SJPU01000001.1"/>
</dbReference>
<comment type="caution">
    <text evidence="1">The sequence shown here is derived from an EMBL/GenBank/DDBJ whole genome shotgun (WGS) entry which is preliminary data.</text>
</comment>
<gene>
    <name evidence="1" type="ORF">Poly21_18200</name>
</gene>
<reference evidence="1 2" key="1">
    <citation type="journal article" date="2020" name="Antonie Van Leeuwenhoek">
        <title>Rhodopirellula heiligendammensis sp. nov., Rhodopirellula pilleata sp. nov., and Rhodopirellula solitaria sp. nov. isolated from natural or artificial marine surfaces in Northern Germany and California, USA, and emended description of the genus Rhodopirellula.</title>
        <authorList>
            <person name="Kallscheuer N."/>
            <person name="Wiegand S."/>
            <person name="Jogler M."/>
            <person name="Boedeker C."/>
            <person name="Peeters S.H."/>
            <person name="Rast P."/>
            <person name="Heuer A."/>
            <person name="Jetten M.S.M."/>
            <person name="Rohde M."/>
            <person name="Jogler C."/>
        </authorList>
    </citation>
    <scope>NUCLEOTIDE SEQUENCE [LARGE SCALE GENOMIC DNA]</scope>
    <source>
        <strain evidence="1 2">Poly21</strain>
    </source>
</reference>